<evidence type="ECO:0000313" key="1">
    <source>
        <dbReference type="EMBL" id="OAV95117.1"/>
    </source>
</evidence>
<keyword evidence="3" id="KW-1185">Reference proteome</keyword>
<reference evidence="2" key="4">
    <citation type="submission" date="2025-05" db="UniProtKB">
        <authorList>
            <consortium name="EnsemblFungi"/>
        </authorList>
    </citation>
    <scope>IDENTIFICATION</scope>
    <source>
        <strain evidence="2">isolate 1-1 / race 1 (BBBD)</strain>
    </source>
</reference>
<evidence type="ECO:0000313" key="2">
    <source>
        <dbReference type="EnsemblFungi" id="PTTG_00155-t43_1-p1"/>
    </source>
</evidence>
<accession>A0A180GQK7</accession>
<dbReference type="EMBL" id="ADAS02000032">
    <property type="protein sequence ID" value="OAV95117.1"/>
    <property type="molecule type" value="Genomic_DNA"/>
</dbReference>
<gene>
    <name evidence="1" type="ORF">PTTG_00155</name>
</gene>
<evidence type="ECO:0000313" key="3">
    <source>
        <dbReference type="Proteomes" id="UP000005240"/>
    </source>
</evidence>
<protein>
    <submittedName>
        <fullName evidence="1 2">Uncharacterized protein</fullName>
    </submittedName>
</protein>
<reference evidence="1" key="2">
    <citation type="submission" date="2016-05" db="EMBL/GenBank/DDBJ databases">
        <title>Comparative analysis highlights variable genome content of wheat rusts and divergence of the mating loci.</title>
        <authorList>
            <person name="Cuomo C.A."/>
            <person name="Bakkeren G."/>
            <person name="Szabo L."/>
            <person name="Khalil H."/>
            <person name="Joly D."/>
            <person name="Goldberg J."/>
            <person name="Young S."/>
            <person name="Zeng Q."/>
            <person name="Fellers J."/>
        </authorList>
    </citation>
    <scope>NUCLEOTIDE SEQUENCE [LARGE SCALE GENOMIC DNA]</scope>
    <source>
        <strain evidence="1">1-1 BBBD Race 1</strain>
    </source>
</reference>
<dbReference type="AlphaFoldDB" id="A0A180GQK7"/>
<reference evidence="2 3" key="3">
    <citation type="journal article" date="2017" name="G3 (Bethesda)">
        <title>Comparative analysis highlights variable genome content of wheat rusts and divergence of the mating loci.</title>
        <authorList>
            <person name="Cuomo C.A."/>
            <person name="Bakkeren G."/>
            <person name="Khalil H.B."/>
            <person name="Panwar V."/>
            <person name="Joly D."/>
            <person name="Linning R."/>
            <person name="Sakthikumar S."/>
            <person name="Song X."/>
            <person name="Adiconis X."/>
            <person name="Fan L."/>
            <person name="Goldberg J.M."/>
            <person name="Levin J.Z."/>
            <person name="Young S."/>
            <person name="Zeng Q."/>
            <person name="Anikster Y."/>
            <person name="Bruce M."/>
            <person name="Wang M."/>
            <person name="Yin C."/>
            <person name="McCallum B."/>
            <person name="Szabo L.J."/>
            <person name="Hulbert S."/>
            <person name="Chen X."/>
            <person name="Fellers J.P."/>
        </authorList>
    </citation>
    <scope>NUCLEOTIDE SEQUENCE</scope>
    <source>
        <strain evidence="2">isolate 1-1 / race 1 (BBBD)</strain>
        <strain evidence="3">Isolate 1-1 / race 1 (BBBD)</strain>
    </source>
</reference>
<dbReference type="EnsemblFungi" id="PTTG_00155-t43_1">
    <property type="protein sequence ID" value="PTTG_00155-t43_1-p1"/>
    <property type="gene ID" value="PTTG_00155"/>
</dbReference>
<dbReference type="VEuPathDB" id="FungiDB:PTTG_00155"/>
<proteinExistence type="predicted"/>
<organism evidence="1">
    <name type="scientific">Puccinia triticina (isolate 1-1 / race 1 (BBBD))</name>
    <name type="common">Brown leaf rust fungus</name>
    <dbReference type="NCBI Taxonomy" id="630390"/>
    <lineage>
        <taxon>Eukaryota</taxon>
        <taxon>Fungi</taxon>
        <taxon>Dikarya</taxon>
        <taxon>Basidiomycota</taxon>
        <taxon>Pucciniomycotina</taxon>
        <taxon>Pucciniomycetes</taxon>
        <taxon>Pucciniales</taxon>
        <taxon>Pucciniaceae</taxon>
        <taxon>Puccinia</taxon>
    </lineage>
</organism>
<sequence>MAKISSSLPPVGESFNHLGLASISSPTAALILATTASSTSSIILLRLCSINGWVSSTAKLARYFRLRVITADELRRLTSPRSSRTFPRRRLILSSRSMARARPAWTLIRRSMMMLCTQSRAWIELAQLHALSLRNVIT</sequence>
<dbReference type="Proteomes" id="UP000005240">
    <property type="component" value="Unassembled WGS sequence"/>
</dbReference>
<name>A0A180GQK7_PUCT1</name>
<reference evidence="1" key="1">
    <citation type="submission" date="2009-11" db="EMBL/GenBank/DDBJ databases">
        <authorList>
            <consortium name="The Broad Institute Genome Sequencing Platform"/>
            <person name="Ward D."/>
            <person name="Feldgarden M."/>
            <person name="Earl A."/>
            <person name="Young S.K."/>
            <person name="Zeng Q."/>
            <person name="Koehrsen M."/>
            <person name="Alvarado L."/>
            <person name="Berlin A."/>
            <person name="Bochicchio J."/>
            <person name="Borenstein D."/>
            <person name="Chapman S.B."/>
            <person name="Chen Z."/>
            <person name="Engels R."/>
            <person name="Freedman E."/>
            <person name="Gellesch M."/>
            <person name="Goldberg J."/>
            <person name="Griggs A."/>
            <person name="Gujja S."/>
            <person name="Heilman E."/>
            <person name="Heiman D."/>
            <person name="Hepburn T."/>
            <person name="Howarth C."/>
            <person name="Jen D."/>
            <person name="Larson L."/>
            <person name="Lewis B."/>
            <person name="Mehta T."/>
            <person name="Park D."/>
            <person name="Pearson M."/>
            <person name="Roberts A."/>
            <person name="Saif S."/>
            <person name="Shea T."/>
            <person name="Shenoy N."/>
            <person name="Sisk P."/>
            <person name="Stolte C."/>
            <person name="Sykes S."/>
            <person name="Thomson T."/>
            <person name="Walk T."/>
            <person name="White J."/>
            <person name="Yandava C."/>
            <person name="Izard J."/>
            <person name="Baranova O.V."/>
            <person name="Blanton J.M."/>
            <person name="Tanner A.C."/>
            <person name="Dewhirst F.E."/>
            <person name="Haas B."/>
            <person name="Nusbaum C."/>
            <person name="Birren B."/>
        </authorList>
    </citation>
    <scope>NUCLEOTIDE SEQUENCE [LARGE SCALE GENOMIC DNA]</scope>
    <source>
        <strain evidence="1">1-1 BBBD Race 1</strain>
    </source>
</reference>